<reference evidence="1 2" key="1">
    <citation type="submission" date="2019-11" db="EMBL/GenBank/DDBJ databases">
        <title>Whole genome sequence of Oryza granulata.</title>
        <authorList>
            <person name="Li W."/>
        </authorList>
    </citation>
    <scope>NUCLEOTIDE SEQUENCE [LARGE SCALE GENOMIC DNA]</scope>
    <source>
        <strain evidence="2">cv. Menghai</strain>
        <tissue evidence="1">Leaf</tissue>
    </source>
</reference>
<dbReference type="Proteomes" id="UP000479710">
    <property type="component" value="Unassembled WGS sequence"/>
</dbReference>
<dbReference type="EMBL" id="SPHZ02000003">
    <property type="protein sequence ID" value="KAF0925849.1"/>
    <property type="molecule type" value="Genomic_DNA"/>
</dbReference>
<keyword evidence="2" id="KW-1185">Reference proteome</keyword>
<dbReference type="AlphaFoldDB" id="A0A6G1EMJ6"/>
<gene>
    <name evidence="1" type="ORF">E2562_018488</name>
</gene>
<comment type="caution">
    <text evidence="1">The sequence shown here is derived from an EMBL/GenBank/DDBJ whole genome shotgun (WGS) entry which is preliminary data.</text>
</comment>
<sequence length="147" mass="15953">MTHFVIREQGRRGWTGAAWAHGGQEVEVGKVHDTTTCGRCPTRPDTTQRWHGAWLQLGMAFRSGARRAAAWLAWVAAWRSAWEEQAGAHGELGAMAARLSLLGLGRRALARAATRRGWLNGALDGRARCEVAGADAAGQRILAGSWR</sequence>
<protein>
    <submittedName>
        <fullName evidence="1">Uncharacterized protein</fullName>
    </submittedName>
</protein>
<name>A0A6G1EMJ6_9ORYZ</name>
<accession>A0A6G1EMJ6</accession>
<organism evidence="1 2">
    <name type="scientific">Oryza meyeriana var. granulata</name>
    <dbReference type="NCBI Taxonomy" id="110450"/>
    <lineage>
        <taxon>Eukaryota</taxon>
        <taxon>Viridiplantae</taxon>
        <taxon>Streptophyta</taxon>
        <taxon>Embryophyta</taxon>
        <taxon>Tracheophyta</taxon>
        <taxon>Spermatophyta</taxon>
        <taxon>Magnoliopsida</taxon>
        <taxon>Liliopsida</taxon>
        <taxon>Poales</taxon>
        <taxon>Poaceae</taxon>
        <taxon>BOP clade</taxon>
        <taxon>Oryzoideae</taxon>
        <taxon>Oryzeae</taxon>
        <taxon>Oryzinae</taxon>
        <taxon>Oryza</taxon>
        <taxon>Oryza meyeriana</taxon>
    </lineage>
</organism>
<evidence type="ECO:0000313" key="1">
    <source>
        <dbReference type="EMBL" id="KAF0925849.1"/>
    </source>
</evidence>
<evidence type="ECO:0000313" key="2">
    <source>
        <dbReference type="Proteomes" id="UP000479710"/>
    </source>
</evidence>
<proteinExistence type="predicted"/>